<reference evidence="1" key="1">
    <citation type="submission" date="2020-08" db="EMBL/GenBank/DDBJ databases">
        <title>Multicomponent nature underlies the extraordinary mechanical properties of spider dragline silk.</title>
        <authorList>
            <person name="Kono N."/>
            <person name="Nakamura H."/>
            <person name="Mori M."/>
            <person name="Yoshida Y."/>
            <person name="Ohtoshi R."/>
            <person name="Malay A.D."/>
            <person name="Moran D.A.P."/>
            <person name="Tomita M."/>
            <person name="Numata K."/>
            <person name="Arakawa K."/>
        </authorList>
    </citation>
    <scope>NUCLEOTIDE SEQUENCE</scope>
</reference>
<keyword evidence="2" id="KW-1185">Reference proteome</keyword>
<accession>A0A8X6YDD0</accession>
<name>A0A8X6YDD0_9ARAC</name>
<evidence type="ECO:0000313" key="2">
    <source>
        <dbReference type="Proteomes" id="UP000886998"/>
    </source>
</evidence>
<dbReference type="AlphaFoldDB" id="A0A8X6YDD0"/>
<organism evidence="1 2">
    <name type="scientific">Trichonephila inaurata madagascariensis</name>
    <dbReference type="NCBI Taxonomy" id="2747483"/>
    <lineage>
        <taxon>Eukaryota</taxon>
        <taxon>Metazoa</taxon>
        <taxon>Ecdysozoa</taxon>
        <taxon>Arthropoda</taxon>
        <taxon>Chelicerata</taxon>
        <taxon>Arachnida</taxon>
        <taxon>Araneae</taxon>
        <taxon>Araneomorphae</taxon>
        <taxon>Entelegynae</taxon>
        <taxon>Araneoidea</taxon>
        <taxon>Nephilidae</taxon>
        <taxon>Trichonephila</taxon>
        <taxon>Trichonephila inaurata</taxon>
    </lineage>
</organism>
<protein>
    <submittedName>
        <fullName evidence="1">Uncharacterized protein</fullName>
    </submittedName>
</protein>
<dbReference type="Proteomes" id="UP000886998">
    <property type="component" value="Unassembled WGS sequence"/>
</dbReference>
<sequence>MTFPTEGFFYTLPLGGRLEDYLHLTLTANVLRAKNISLGTGRGNGVTWIFQWHFCFAGRPGTTPLVGLPRQWAFQVWTDSRPLLRASAQPLNSWAPLLRF</sequence>
<proteinExistence type="predicted"/>
<evidence type="ECO:0000313" key="1">
    <source>
        <dbReference type="EMBL" id="GFY68971.1"/>
    </source>
</evidence>
<gene>
    <name evidence="1" type="ORF">TNIN_98651</name>
</gene>
<comment type="caution">
    <text evidence="1">The sequence shown here is derived from an EMBL/GenBank/DDBJ whole genome shotgun (WGS) entry which is preliminary data.</text>
</comment>
<dbReference type="EMBL" id="BMAV01017371">
    <property type="protein sequence ID" value="GFY68971.1"/>
    <property type="molecule type" value="Genomic_DNA"/>
</dbReference>